<dbReference type="InterPro" id="IPR039515">
    <property type="entry name" value="NOT4_mRING-HC-C4C4"/>
</dbReference>
<keyword evidence="4" id="KW-1185">Reference proteome</keyword>
<dbReference type="AlphaFoldDB" id="A0AA86VY05"/>
<dbReference type="Pfam" id="PF14570">
    <property type="entry name" value="zf-RING_4"/>
    <property type="match status" value="1"/>
</dbReference>
<dbReference type="GO" id="GO:0016567">
    <property type="term" value="P:protein ubiquitination"/>
    <property type="evidence" value="ECO:0007669"/>
    <property type="project" value="TreeGrafter"/>
</dbReference>
<dbReference type="PANTHER" id="PTHR12603:SF0">
    <property type="entry name" value="CCR4-NOT TRANSCRIPTION COMPLEX SUBUNIT 4"/>
    <property type="match status" value="1"/>
</dbReference>
<dbReference type="CDD" id="cd16618">
    <property type="entry name" value="mRING-HC-C4C4_CNOT4"/>
    <property type="match status" value="1"/>
</dbReference>
<sequence length="317" mass="34934">MASVSISDPCLSTKKKRTTGSAKLKQIKLDVRREQWLSRVKKGSEVDSNGRVDHWPSSKNIACEDNRSSYKENRRKRGEDIEGSCIQGNDSGSIINNSIQNSFDLDESGSDFSGSSTTSTTSISACFSGNVSDKEVDDGCLDDWEVVADALYANDNLCSVVSESSPVQEAARNFRADFSKPEFKSAVPKSCLNRRAWKPDDALRPQCLPNPSKQHSSPLNSNWNGNHKTVPCAWQTIMSQPPQCPICYEDLDMTDSSFLPCSCGFHLCLFCHKRILEADGRCPGCRKPYDHVNGNVGFNIGVKAFHFAQSFSMSTGC</sequence>
<keyword evidence="1" id="KW-0863">Zinc-finger</keyword>
<dbReference type="PROSITE" id="PS50089">
    <property type="entry name" value="ZF_RING_2"/>
    <property type="match status" value="1"/>
</dbReference>
<organism evidence="3 4">
    <name type="scientific">Sphenostylis stenocarpa</name>
    <dbReference type="NCBI Taxonomy" id="92480"/>
    <lineage>
        <taxon>Eukaryota</taxon>
        <taxon>Viridiplantae</taxon>
        <taxon>Streptophyta</taxon>
        <taxon>Embryophyta</taxon>
        <taxon>Tracheophyta</taxon>
        <taxon>Spermatophyta</taxon>
        <taxon>Magnoliopsida</taxon>
        <taxon>eudicotyledons</taxon>
        <taxon>Gunneridae</taxon>
        <taxon>Pentapetalae</taxon>
        <taxon>rosids</taxon>
        <taxon>fabids</taxon>
        <taxon>Fabales</taxon>
        <taxon>Fabaceae</taxon>
        <taxon>Papilionoideae</taxon>
        <taxon>50 kb inversion clade</taxon>
        <taxon>NPAAA clade</taxon>
        <taxon>indigoferoid/millettioid clade</taxon>
        <taxon>Phaseoleae</taxon>
        <taxon>Sphenostylis</taxon>
    </lineage>
</organism>
<dbReference type="Gramene" id="rna-AYBTSS11_LOCUS12357">
    <property type="protein sequence ID" value="CAJ1946866.1"/>
    <property type="gene ID" value="gene-AYBTSS11_LOCUS12357"/>
</dbReference>
<proteinExistence type="predicted"/>
<evidence type="ECO:0000256" key="1">
    <source>
        <dbReference type="PROSITE-ProRule" id="PRU00175"/>
    </source>
</evidence>
<dbReference type="InterPro" id="IPR039780">
    <property type="entry name" value="Mot2"/>
</dbReference>
<dbReference type="InterPro" id="IPR013083">
    <property type="entry name" value="Znf_RING/FYVE/PHD"/>
</dbReference>
<reference evidence="3" key="1">
    <citation type="submission" date="2023-10" db="EMBL/GenBank/DDBJ databases">
        <authorList>
            <person name="Domelevo Entfellner J.-B."/>
        </authorList>
    </citation>
    <scope>NUCLEOTIDE SEQUENCE</scope>
</reference>
<keyword evidence="1" id="KW-0479">Metal-binding</keyword>
<gene>
    <name evidence="3" type="ORF">AYBTSS11_LOCUS12357</name>
</gene>
<dbReference type="GO" id="GO:0030014">
    <property type="term" value="C:CCR4-NOT complex"/>
    <property type="evidence" value="ECO:0007669"/>
    <property type="project" value="InterPro"/>
</dbReference>
<feature type="domain" description="RING-type" evidence="2">
    <location>
        <begin position="244"/>
        <end position="286"/>
    </location>
</feature>
<protein>
    <recommendedName>
        <fullName evidence="2">RING-type domain-containing protein</fullName>
    </recommendedName>
</protein>
<dbReference type="FunFam" id="3.30.40.10:FF:000383">
    <property type="entry name" value="RING/U-box superfamily protein"/>
    <property type="match status" value="1"/>
</dbReference>
<dbReference type="GO" id="GO:0004842">
    <property type="term" value="F:ubiquitin-protein transferase activity"/>
    <property type="evidence" value="ECO:0007669"/>
    <property type="project" value="InterPro"/>
</dbReference>
<keyword evidence="1" id="KW-0862">Zinc</keyword>
<evidence type="ECO:0000259" key="2">
    <source>
        <dbReference type="PROSITE" id="PS50089"/>
    </source>
</evidence>
<dbReference type="SUPFAM" id="SSF57850">
    <property type="entry name" value="RING/U-box"/>
    <property type="match status" value="1"/>
</dbReference>
<dbReference type="PANTHER" id="PTHR12603">
    <property type="entry name" value="CCR4-NOT TRANSCRIPTION COMPLEX RELATED"/>
    <property type="match status" value="1"/>
</dbReference>
<dbReference type="Proteomes" id="UP001189624">
    <property type="component" value="Chromosome 4"/>
</dbReference>
<dbReference type="EMBL" id="OY731401">
    <property type="protein sequence ID" value="CAJ1946866.1"/>
    <property type="molecule type" value="Genomic_DNA"/>
</dbReference>
<accession>A0AA86VY05</accession>
<evidence type="ECO:0000313" key="3">
    <source>
        <dbReference type="EMBL" id="CAJ1946866.1"/>
    </source>
</evidence>
<evidence type="ECO:0000313" key="4">
    <source>
        <dbReference type="Proteomes" id="UP001189624"/>
    </source>
</evidence>
<name>A0AA86VY05_9FABA</name>
<dbReference type="Gene3D" id="3.30.40.10">
    <property type="entry name" value="Zinc/RING finger domain, C3HC4 (zinc finger)"/>
    <property type="match status" value="1"/>
</dbReference>
<dbReference type="InterPro" id="IPR001841">
    <property type="entry name" value="Znf_RING"/>
</dbReference>
<dbReference type="GO" id="GO:0008270">
    <property type="term" value="F:zinc ion binding"/>
    <property type="evidence" value="ECO:0007669"/>
    <property type="project" value="UniProtKB-KW"/>
</dbReference>